<dbReference type="PANTHER" id="PTHR30482">
    <property type="entry name" value="HIGH-AFFINITY BRANCHED-CHAIN AMINO ACID TRANSPORT SYSTEM PERMEASE"/>
    <property type="match status" value="1"/>
</dbReference>
<proteinExistence type="predicted"/>
<feature type="non-terminal residue" evidence="7">
    <location>
        <position position="1"/>
    </location>
</feature>
<feature type="transmembrane region" description="Helical" evidence="6">
    <location>
        <begin position="5"/>
        <end position="20"/>
    </location>
</feature>
<accession>X1MYH8</accession>
<gene>
    <name evidence="7" type="ORF">S06H3_33105</name>
</gene>
<comment type="caution">
    <text evidence="7">The sequence shown here is derived from an EMBL/GenBank/DDBJ whole genome shotgun (WGS) entry which is preliminary data.</text>
</comment>
<comment type="subcellular location">
    <subcellularLocation>
        <location evidence="1">Cell membrane</location>
        <topology evidence="1">Multi-pass membrane protein</topology>
    </subcellularLocation>
</comment>
<dbReference type="GO" id="GO:0005886">
    <property type="term" value="C:plasma membrane"/>
    <property type="evidence" value="ECO:0007669"/>
    <property type="project" value="UniProtKB-SubCell"/>
</dbReference>
<evidence type="ECO:0008006" key="8">
    <source>
        <dbReference type="Google" id="ProtNLM"/>
    </source>
</evidence>
<keyword evidence="2" id="KW-1003">Cell membrane</keyword>
<evidence type="ECO:0000256" key="6">
    <source>
        <dbReference type="SAM" id="Phobius"/>
    </source>
</evidence>
<keyword evidence="4 6" id="KW-1133">Transmembrane helix</keyword>
<organism evidence="7">
    <name type="scientific">marine sediment metagenome</name>
    <dbReference type="NCBI Taxonomy" id="412755"/>
    <lineage>
        <taxon>unclassified sequences</taxon>
        <taxon>metagenomes</taxon>
        <taxon>ecological metagenomes</taxon>
    </lineage>
</organism>
<protein>
    <recommendedName>
        <fullName evidence="8">Branched-chain amino acid ABC transporter permease</fullName>
    </recommendedName>
</protein>
<feature type="transmembrane region" description="Helical" evidence="6">
    <location>
        <begin position="54"/>
        <end position="75"/>
    </location>
</feature>
<name>X1MYH8_9ZZZZ</name>
<dbReference type="InterPro" id="IPR001851">
    <property type="entry name" value="ABC_transp_permease"/>
</dbReference>
<keyword evidence="3 6" id="KW-0812">Transmembrane</keyword>
<dbReference type="InterPro" id="IPR043428">
    <property type="entry name" value="LivM-like"/>
</dbReference>
<dbReference type="GO" id="GO:0015658">
    <property type="term" value="F:branched-chain amino acid transmembrane transporter activity"/>
    <property type="evidence" value="ECO:0007669"/>
    <property type="project" value="InterPro"/>
</dbReference>
<feature type="transmembrane region" description="Helical" evidence="6">
    <location>
        <begin position="125"/>
        <end position="149"/>
    </location>
</feature>
<dbReference type="PANTHER" id="PTHR30482:SF10">
    <property type="entry name" value="HIGH-AFFINITY BRANCHED-CHAIN AMINO ACID TRANSPORT PROTEIN BRAE"/>
    <property type="match status" value="1"/>
</dbReference>
<reference evidence="7" key="1">
    <citation type="journal article" date="2014" name="Front. Microbiol.">
        <title>High frequency of phylogenetically diverse reductive dehalogenase-homologous genes in deep subseafloor sedimentary metagenomes.</title>
        <authorList>
            <person name="Kawai M."/>
            <person name="Futagami T."/>
            <person name="Toyoda A."/>
            <person name="Takaki Y."/>
            <person name="Nishi S."/>
            <person name="Hori S."/>
            <person name="Arai W."/>
            <person name="Tsubouchi T."/>
            <person name="Morono Y."/>
            <person name="Uchiyama I."/>
            <person name="Ito T."/>
            <person name="Fujiyama A."/>
            <person name="Inagaki F."/>
            <person name="Takami H."/>
        </authorList>
    </citation>
    <scope>NUCLEOTIDE SEQUENCE</scope>
    <source>
        <strain evidence="7">Expedition CK06-06</strain>
    </source>
</reference>
<evidence type="ECO:0000256" key="3">
    <source>
        <dbReference type="ARBA" id="ARBA00022692"/>
    </source>
</evidence>
<evidence type="ECO:0000256" key="1">
    <source>
        <dbReference type="ARBA" id="ARBA00004651"/>
    </source>
</evidence>
<evidence type="ECO:0000313" key="7">
    <source>
        <dbReference type="EMBL" id="GAI19705.1"/>
    </source>
</evidence>
<sequence>TIYYYLLGIFVLLLITSYLIKHSKYGLALLSIGQEEEAAAHTGVNVTLLKVTTFAISAFFMGAAGAVMATKWTYIDPFIAFNPFYSFMPVVMAMFGGMGQLYGPIIGAAILTYLEEILITRFAELYMLIFGAILVIAILYLPDGLVGLIQKLWKRISGRKHADT</sequence>
<evidence type="ECO:0000256" key="5">
    <source>
        <dbReference type="ARBA" id="ARBA00023136"/>
    </source>
</evidence>
<evidence type="ECO:0000256" key="2">
    <source>
        <dbReference type="ARBA" id="ARBA00022475"/>
    </source>
</evidence>
<feature type="transmembrane region" description="Helical" evidence="6">
    <location>
        <begin position="87"/>
        <end position="113"/>
    </location>
</feature>
<dbReference type="CDD" id="cd06581">
    <property type="entry name" value="TM_PBP1_LivM_like"/>
    <property type="match status" value="1"/>
</dbReference>
<evidence type="ECO:0000256" key="4">
    <source>
        <dbReference type="ARBA" id="ARBA00022989"/>
    </source>
</evidence>
<dbReference type="EMBL" id="BARV01019739">
    <property type="protein sequence ID" value="GAI19705.1"/>
    <property type="molecule type" value="Genomic_DNA"/>
</dbReference>
<keyword evidence="5 6" id="KW-0472">Membrane</keyword>
<dbReference type="AlphaFoldDB" id="X1MYH8"/>
<dbReference type="Pfam" id="PF02653">
    <property type="entry name" value="BPD_transp_2"/>
    <property type="match status" value="1"/>
</dbReference>